<accession>A0A9W6NLV4</accession>
<feature type="transmembrane region" description="Helical" evidence="2">
    <location>
        <begin position="83"/>
        <end position="102"/>
    </location>
</feature>
<name>A0A9W6NLV4_9ACTN</name>
<evidence type="ECO:0000313" key="5">
    <source>
        <dbReference type="Proteomes" id="UP001143480"/>
    </source>
</evidence>
<keyword evidence="2" id="KW-0472">Membrane</keyword>
<dbReference type="Proteomes" id="UP001143480">
    <property type="component" value="Unassembled WGS sequence"/>
</dbReference>
<feature type="transmembrane region" description="Helical" evidence="2">
    <location>
        <begin position="108"/>
        <end position="126"/>
    </location>
</feature>
<keyword evidence="2" id="KW-1133">Transmembrane helix</keyword>
<proteinExistence type="predicted"/>
<organism evidence="4 5">
    <name type="scientific">Dactylosporangium matsuzakiense</name>
    <dbReference type="NCBI Taxonomy" id="53360"/>
    <lineage>
        <taxon>Bacteria</taxon>
        <taxon>Bacillati</taxon>
        <taxon>Actinomycetota</taxon>
        <taxon>Actinomycetes</taxon>
        <taxon>Micromonosporales</taxon>
        <taxon>Micromonosporaceae</taxon>
        <taxon>Dactylosporangium</taxon>
    </lineage>
</organism>
<comment type="caution">
    <text evidence="4">The sequence shown here is derived from an EMBL/GenBank/DDBJ whole genome shotgun (WGS) entry which is preliminary data.</text>
</comment>
<dbReference type="EMBL" id="BSFP01000018">
    <property type="protein sequence ID" value="GLL01754.1"/>
    <property type="molecule type" value="Genomic_DNA"/>
</dbReference>
<protein>
    <recommendedName>
        <fullName evidence="3">DUF1707 domain-containing protein</fullName>
    </recommendedName>
</protein>
<gene>
    <name evidence="4" type="ORF">GCM10017581_034960</name>
</gene>
<sequence>MAGERVRASDEEREQYANMVRAGMTEGRLTLEEGEERLAGVYAAKFRDELPPLTADLPEGGRRGLHETPEAKEQFARDSRRHLWGHAGFVAVVAAALTGLWALSGAHFFWPAIPLFFMAFGLARHARWRAYGGRPRFGRGPWGHHHGHGRGDWGRGPWGAASDRQQGWSR</sequence>
<keyword evidence="2" id="KW-0812">Transmembrane</keyword>
<reference evidence="4" key="1">
    <citation type="journal article" date="2014" name="Int. J. Syst. Evol. Microbiol.">
        <title>Complete genome sequence of Corynebacterium casei LMG S-19264T (=DSM 44701T), isolated from a smear-ripened cheese.</title>
        <authorList>
            <consortium name="US DOE Joint Genome Institute (JGI-PGF)"/>
            <person name="Walter F."/>
            <person name="Albersmeier A."/>
            <person name="Kalinowski J."/>
            <person name="Ruckert C."/>
        </authorList>
    </citation>
    <scope>NUCLEOTIDE SEQUENCE</scope>
    <source>
        <strain evidence="4">VKM Ac-1321</strain>
    </source>
</reference>
<evidence type="ECO:0000313" key="4">
    <source>
        <dbReference type="EMBL" id="GLL01754.1"/>
    </source>
</evidence>
<evidence type="ECO:0000256" key="1">
    <source>
        <dbReference type="SAM" id="MobiDB-lite"/>
    </source>
</evidence>
<dbReference type="InterPro" id="IPR012551">
    <property type="entry name" value="DUF1707_SHOCT-like"/>
</dbReference>
<dbReference type="Pfam" id="PF08044">
    <property type="entry name" value="DUF1707"/>
    <property type="match status" value="1"/>
</dbReference>
<dbReference type="RefSeq" id="WP_223102312.1">
    <property type="nucleotide sequence ID" value="NZ_BAAAXA010000003.1"/>
</dbReference>
<evidence type="ECO:0000256" key="2">
    <source>
        <dbReference type="SAM" id="Phobius"/>
    </source>
</evidence>
<dbReference type="AlphaFoldDB" id="A0A9W6NLV4"/>
<reference evidence="4" key="2">
    <citation type="submission" date="2023-01" db="EMBL/GenBank/DDBJ databases">
        <authorList>
            <person name="Sun Q."/>
            <person name="Evtushenko L."/>
        </authorList>
    </citation>
    <scope>NUCLEOTIDE SEQUENCE</scope>
    <source>
        <strain evidence="4">VKM Ac-1321</strain>
    </source>
</reference>
<feature type="domain" description="DUF1707" evidence="3">
    <location>
        <begin position="6"/>
        <end position="58"/>
    </location>
</feature>
<feature type="region of interest" description="Disordered" evidence="1">
    <location>
        <begin position="139"/>
        <end position="170"/>
    </location>
</feature>
<keyword evidence="5" id="KW-1185">Reference proteome</keyword>
<evidence type="ECO:0000259" key="3">
    <source>
        <dbReference type="Pfam" id="PF08044"/>
    </source>
</evidence>